<protein>
    <submittedName>
        <fullName evidence="3">Glycosyltransferase family 4 protein</fullName>
        <ecNumber evidence="3">2.4.-.-</ecNumber>
    </submittedName>
</protein>
<dbReference type="EMBL" id="JAVDZE010000002">
    <property type="protein sequence ID" value="MDV3104089.1"/>
    <property type="molecule type" value="Genomic_DNA"/>
</dbReference>
<dbReference type="Proteomes" id="UP001245683">
    <property type="component" value="Unassembled WGS sequence"/>
</dbReference>
<comment type="caution">
    <text evidence="3">The sequence shown here is derived from an EMBL/GenBank/DDBJ whole genome shotgun (WGS) entry which is preliminary data.</text>
</comment>
<gene>
    <name evidence="3" type="ORF">RBI02_05980</name>
</gene>
<dbReference type="SUPFAM" id="SSF53756">
    <property type="entry name" value="UDP-Glycosyltransferase/glycogen phosphorylase"/>
    <property type="match status" value="1"/>
</dbReference>
<dbReference type="Pfam" id="PF00534">
    <property type="entry name" value="Glycos_transf_1"/>
    <property type="match status" value="1"/>
</dbReference>
<dbReference type="AlphaFoldDB" id="A0AAE4NVV2"/>
<dbReference type="RefSeq" id="WP_315341799.1">
    <property type="nucleotide sequence ID" value="NZ_JAVDZE010000002.1"/>
</dbReference>
<feature type="domain" description="Glycosyl transferase family 1" evidence="1">
    <location>
        <begin position="202"/>
        <end position="338"/>
    </location>
</feature>
<evidence type="ECO:0000259" key="1">
    <source>
        <dbReference type="Pfam" id="PF00534"/>
    </source>
</evidence>
<accession>A0AAE4NVV2</accession>
<dbReference type="InterPro" id="IPR001296">
    <property type="entry name" value="Glyco_trans_1"/>
</dbReference>
<name>A0AAE4NVV2_9EURY</name>
<dbReference type="InterPro" id="IPR028098">
    <property type="entry name" value="Glyco_trans_4-like_N"/>
</dbReference>
<keyword evidence="3" id="KW-0328">Glycosyltransferase</keyword>
<evidence type="ECO:0000259" key="2">
    <source>
        <dbReference type="Pfam" id="PF13439"/>
    </source>
</evidence>
<dbReference type="Pfam" id="PF13439">
    <property type="entry name" value="Glyco_transf_4"/>
    <property type="match status" value="1"/>
</dbReference>
<dbReference type="PANTHER" id="PTHR12526:SF636">
    <property type="entry name" value="BLL3647 PROTEIN"/>
    <property type="match status" value="1"/>
</dbReference>
<dbReference type="PANTHER" id="PTHR12526">
    <property type="entry name" value="GLYCOSYLTRANSFERASE"/>
    <property type="match status" value="1"/>
</dbReference>
<evidence type="ECO:0000313" key="4">
    <source>
        <dbReference type="Proteomes" id="UP001245683"/>
    </source>
</evidence>
<organism evidence="3 4">
    <name type="scientific">Thermococcus waiotapuensis</name>
    <dbReference type="NCBI Taxonomy" id="90909"/>
    <lineage>
        <taxon>Archaea</taxon>
        <taxon>Methanobacteriati</taxon>
        <taxon>Methanobacteriota</taxon>
        <taxon>Thermococci</taxon>
        <taxon>Thermococcales</taxon>
        <taxon>Thermococcaceae</taxon>
        <taxon>Thermococcus</taxon>
    </lineage>
</organism>
<dbReference type="GO" id="GO:0016757">
    <property type="term" value="F:glycosyltransferase activity"/>
    <property type="evidence" value="ECO:0007669"/>
    <property type="project" value="UniProtKB-KW"/>
</dbReference>
<sequence>MKLVIISNYGLNSDGGGVKVYTQNLVKTLQKRLSVTLLIREGIPTEIEQKLPRNKLLYTALALKKLNEIQPEFVLSQGGWFAAIPAMLHKSKHPDVRIIYLYHTHYDSPKTIKDKIKRTIEKYLMTFVLSRFDLVLFVSRALKENVETNSRTKILSKWGVLYGAPNTKFPQQDEIEEFKRKFRINRHRIYLLGHGLTALEVKKEGAKILIHTLKNSRDKHLALILTRRGRFTDELKGYAEKLGVKDKVIFTGDLENPHVATLCADIYTHITHGEGGLSLALLEVMDIGKPIVASSVGGIPEAIRHPLEGILVENGINQIVAAVKHLTENPKLQKKMSVISREAVKRRFSWEKTAERLLNSFFSCK</sequence>
<keyword evidence="4" id="KW-1185">Reference proteome</keyword>
<dbReference type="Gene3D" id="3.40.50.2000">
    <property type="entry name" value="Glycogen Phosphorylase B"/>
    <property type="match status" value="2"/>
</dbReference>
<evidence type="ECO:0000313" key="3">
    <source>
        <dbReference type="EMBL" id="MDV3104089.1"/>
    </source>
</evidence>
<dbReference type="CDD" id="cd03801">
    <property type="entry name" value="GT4_PimA-like"/>
    <property type="match status" value="1"/>
</dbReference>
<reference evidence="3 4" key="1">
    <citation type="submission" date="2023-08" db="EMBL/GenBank/DDBJ databases">
        <title>Draft genome sequence of Thermococcus waiotapuensis WT1T, a thermophilic sulphur-dependent archaeon from order Thermococcales.</title>
        <authorList>
            <person name="Manners S.H."/>
            <person name="Carere C.R."/>
            <person name="Dhami M.K."/>
            <person name="Dobson R.C.J."/>
            <person name="Stott M.B."/>
        </authorList>
    </citation>
    <scope>NUCLEOTIDE SEQUENCE [LARGE SCALE GENOMIC DNA]</scope>
    <source>
        <strain evidence="3 4">WT1</strain>
    </source>
</reference>
<keyword evidence="3" id="KW-0808">Transferase</keyword>
<proteinExistence type="predicted"/>
<feature type="domain" description="Glycosyltransferase subfamily 4-like N-terminal" evidence="2">
    <location>
        <begin position="16"/>
        <end position="148"/>
    </location>
</feature>
<dbReference type="EC" id="2.4.-.-" evidence="3"/>